<dbReference type="Gene3D" id="2.60.420.10">
    <property type="entry name" value="Maltose phosphorylase, domain 3"/>
    <property type="match status" value="1"/>
</dbReference>
<sequence>MAKIADKYFVTDPWNIIEEGFNPEYSSVSESIFSLGNEYMGVRGYFEEGYSGKSLIGSYFNGIYERQEGERSAYKGMVNITEFMVNSVNWLYLRIKIDDEILDLSNSKIKDFKRVLNLYTGVFTRSFVWITKSGKEIFLEFERYLCMMDAHLAGQKLEIKPLNFSGDIIIEAGLDFSNPHEMVRENLWNLEDKKTDELSCRILGSTIGTKQKVFSCCKFSGDMTTMGDLKASSKIVGKIFRVSLQEGKVSTFKRIVKNISWNGARQSRSLCEFYSECETALSSLEEYDYEFLKKSSAEWWKNTWDISDIEIKGDELNQQGIRYCIFQMHQTYHGVQEGAVIGAKGLTGEAYSGNTFWDTETYCLPFYIFNNVKAAKQLLMFRYDTLEEAKKRAKELDCEGAFYPIATISGKECCTLWQHASLQLQATTAVAYGLWHYENVTKDKEFIYTYGIPMLIEIARMLASRGDWNNDRTYYGYYGVMGPDEFQMMVNNNCYTNYLGKETLDYTLQVLNQYRETRPDNYDNILEKYNLTKTELDYWQKISEKMFIPYDEERKIYEQHEGFFHLPHVDVDKIPTTDFPLYHHWTYDRIYRNDMIKQPDVLMFLFLYNDRFSTDVIKKNYEYYTPRCIHESSLSPSVHSILATQIGKDKVAYDFFGFATRMDLDNYNRNTHEGLHTTSIAAAWMNIVYGFGGMRSDGKMLKFAPSIPDKWEGYSFCVTYAGDTIKVLIDKSGASFHTLNGTNVKIKVYQKEYTINGNEIKLPFVFEEE</sequence>
<dbReference type="AlphaFoldDB" id="A0A3N1XZX2"/>
<comment type="similarity">
    <text evidence="1">Belongs to the glycosyl hydrolase 65 family.</text>
</comment>
<dbReference type="InterPro" id="IPR012341">
    <property type="entry name" value="6hp_glycosidase-like_sf"/>
</dbReference>
<accession>A0A3N1XZX2</accession>
<organism evidence="7 8">
    <name type="scientific">Mobilisporobacter senegalensis</name>
    <dbReference type="NCBI Taxonomy" id="1329262"/>
    <lineage>
        <taxon>Bacteria</taxon>
        <taxon>Bacillati</taxon>
        <taxon>Bacillota</taxon>
        <taxon>Clostridia</taxon>
        <taxon>Lachnospirales</taxon>
        <taxon>Lachnospiraceae</taxon>
        <taxon>Mobilisporobacter</taxon>
    </lineage>
</organism>
<dbReference type="SUPFAM" id="SSF48208">
    <property type="entry name" value="Six-hairpin glycosidases"/>
    <property type="match status" value="1"/>
</dbReference>
<dbReference type="InterPro" id="IPR005194">
    <property type="entry name" value="Glyco_hydro_65_C"/>
</dbReference>
<feature type="active site" description="Proton donor" evidence="2">
    <location>
        <position position="485"/>
    </location>
</feature>
<comment type="caution">
    <text evidence="7">The sequence shown here is derived from an EMBL/GenBank/DDBJ whole genome shotgun (WGS) entry which is preliminary data.</text>
</comment>
<dbReference type="InterPro" id="IPR005196">
    <property type="entry name" value="Glyco_hydro_65_N"/>
</dbReference>
<dbReference type="Gene3D" id="2.70.98.40">
    <property type="entry name" value="Glycoside hydrolase, family 65, N-terminal domain"/>
    <property type="match status" value="1"/>
</dbReference>
<dbReference type="SUPFAM" id="SSF74650">
    <property type="entry name" value="Galactose mutarotase-like"/>
    <property type="match status" value="1"/>
</dbReference>
<dbReference type="PANTHER" id="PTHR11051:SF14">
    <property type="entry name" value="MALTOSE PHOSPHORYLASE"/>
    <property type="match status" value="1"/>
</dbReference>
<keyword evidence="8" id="KW-1185">Reference proteome</keyword>
<dbReference type="EMBL" id="RJVG01000001">
    <property type="protein sequence ID" value="ROR31828.1"/>
    <property type="molecule type" value="Genomic_DNA"/>
</dbReference>
<evidence type="ECO:0000256" key="2">
    <source>
        <dbReference type="PIRSR" id="PIRSR036289-50"/>
    </source>
</evidence>
<dbReference type="GO" id="GO:0005975">
    <property type="term" value="P:carbohydrate metabolic process"/>
    <property type="evidence" value="ECO:0007669"/>
    <property type="project" value="InterPro"/>
</dbReference>
<dbReference type="PIRSF" id="PIRSF036289">
    <property type="entry name" value="Glycosyl_hydrolase_malt_phosph"/>
    <property type="match status" value="1"/>
</dbReference>
<dbReference type="OrthoDB" id="9758855at2"/>
<feature type="binding site" evidence="3">
    <location>
        <begin position="597"/>
        <end position="598"/>
    </location>
    <ligand>
        <name>substrate</name>
    </ligand>
</feature>
<dbReference type="GO" id="GO:0030246">
    <property type="term" value="F:carbohydrate binding"/>
    <property type="evidence" value="ECO:0007669"/>
    <property type="project" value="InterPro"/>
</dbReference>
<feature type="domain" description="Glycoside hydrolase family 65 N-terminal" evidence="6">
    <location>
        <begin position="17"/>
        <end position="256"/>
    </location>
</feature>
<dbReference type="PANTHER" id="PTHR11051">
    <property type="entry name" value="GLYCOSYL HYDROLASE-RELATED"/>
    <property type="match status" value="1"/>
</dbReference>
<name>A0A3N1XZX2_9FIRM</name>
<evidence type="ECO:0000256" key="3">
    <source>
        <dbReference type="PIRSR" id="PIRSR036289-51"/>
    </source>
</evidence>
<proteinExistence type="inferred from homology"/>
<dbReference type="GO" id="GO:0004553">
    <property type="term" value="F:hydrolase activity, hydrolyzing O-glycosyl compounds"/>
    <property type="evidence" value="ECO:0007669"/>
    <property type="project" value="TreeGrafter"/>
</dbReference>
<evidence type="ECO:0000313" key="7">
    <source>
        <dbReference type="EMBL" id="ROR31828.1"/>
    </source>
</evidence>
<dbReference type="Pfam" id="PF03633">
    <property type="entry name" value="Glyco_hydro_65C"/>
    <property type="match status" value="1"/>
</dbReference>
<evidence type="ECO:0000259" key="5">
    <source>
        <dbReference type="Pfam" id="PF03633"/>
    </source>
</evidence>
<evidence type="ECO:0000259" key="6">
    <source>
        <dbReference type="Pfam" id="PF03636"/>
    </source>
</evidence>
<gene>
    <name evidence="7" type="ORF">EDD66_101447</name>
</gene>
<dbReference type="InterPro" id="IPR037018">
    <property type="entry name" value="GH65_N"/>
</dbReference>
<feature type="domain" description="Glycoside hydrolase family 65 central catalytic" evidence="4">
    <location>
        <begin position="322"/>
        <end position="685"/>
    </location>
</feature>
<dbReference type="GO" id="GO:0016757">
    <property type="term" value="F:glycosyltransferase activity"/>
    <property type="evidence" value="ECO:0007669"/>
    <property type="project" value="UniProtKB-ARBA"/>
</dbReference>
<dbReference type="InterPro" id="IPR017045">
    <property type="entry name" value="Malt_Pase/Glycosyl_Hdrlase"/>
</dbReference>
<evidence type="ECO:0000256" key="1">
    <source>
        <dbReference type="ARBA" id="ARBA00006768"/>
    </source>
</evidence>
<evidence type="ECO:0000259" key="4">
    <source>
        <dbReference type="Pfam" id="PF03632"/>
    </source>
</evidence>
<protein>
    <submittedName>
        <fullName evidence="7">Maltose phosphorylase</fullName>
    </submittedName>
</protein>
<feature type="domain" description="Glycoside hydrolase family 65 C-terminal" evidence="5">
    <location>
        <begin position="694"/>
        <end position="754"/>
    </location>
</feature>
<dbReference type="InterPro" id="IPR005195">
    <property type="entry name" value="Glyco_hydro_65_M"/>
</dbReference>
<evidence type="ECO:0000313" key="8">
    <source>
        <dbReference type="Proteomes" id="UP000273083"/>
    </source>
</evidence>
<dbReference type="Gene3D" id="1.50.10.10">
    <property type="match status" value="1"/>
</dbReference>
<dbReference type="Proteomes" id="UP000273083">
    <property type="component" value="Unassembled WGS sequence"/>
</dbReference>
<reference evidence="7 8" key="1">
    <citation type="submission" date="2018-11" db="EMBL/GenBank/DDBJ databases">
        <title>Genomic Encyclopedia of Type Strains, Phase IV (KMG-IV): sequencing the most valuable type-strain genomes for metagenomic binning, comparative biology and taxonomic classification.</title>
        <authorList>
            <person name="Goeker M."/>
        </authorList>
    </citation>
    <scope>NUCLEOTIDE SEQUENCE [LARGE SCALE GENOMIC DNA]</scope>
    <source>
        <strain evidence="7 8">DSM 26537</strain>
    </source>
</reference>
<dbReference type="InterPro" id="IPR011013">
    <property type="entry name" value="Gal_mutarotase_sf_dom"/>
</dbReference>
<dbReference type="RefSeq" id="WP_123607915.1">
    <property type="nucleotide sequence ID" value="NZ_RJVG01000001.1"/>
</dbReference>
<dbReference type="Pfam" id="PF03632">
    <property type="entry name" value="Glyco_hydro_65m"/>
    <property type="match status" value="1"/>
</dbReference>
<feature type="binding site" evidence="3">
    <location>
        <begin position="357"/>
        <end position="358"/>
    </location>
    <ligand>
        <name>substrate</name>
    </ligand>
</feature>
<dbReference type="InterPro" id="IPR008928">
    <property type="entry name" value="6-hairpin_glycosidase_sf"/>
</dbReference>
<dbReference type="Pfam" id="PF03636">
    <property type="entry name" value="Glyco_hydro_65N"/>
    <property type="match status" value="1"/>
</dbReference>